<evidence type="ECO:0000313" key="1">
    <source>
        <dbReference type="EMBL" id="KAL2066820.1"/>
    </source>
</evidence>
<dbReference type="Proteomes" id="UP001595075">
    <property type="component" value="Unassembled WGS sequence"/>
</dbReference>
<dbReference type="EMBL" id="JAZHXI010000010">
    <property type="protein sequence ID" value="KAL2066820.1"/>
    <property type="molecule type" value="Genomic_DNA"/>
</dbReference>
<sequence length="110" mass="12094">MRYPFAQRIHLHIEAPEVNSSHTTPTSASRLALTGLNALQTTVSNITTVQWHWTILQTGLDPLENVGQRRKQGPEPARNLPSFGTTKLEALDACAGISYSKPRSIKTSVD</sequence>
<organism evidence="1 2">
    <name type="scientific">Oculimacula yallundae</name>
    <dbReference type="NCBI Taxonomy" id="86028"/>
    <lineage>
        <taxon>Eukaryota</taxon>
        <taxon>Fungi</taxon>
        <taxon>Dikarya</taxon>
        <taxon>Ascomycota</taxon>
        <taxon>Pezizomycotina</taxon>
        <taxon>Leotiomycetes</taxon>
        <taxon>Helotiales</taxon>
        <taxon>Ploettnerulaceae</taxon>
        <taxon>Oculimacula</taxon>
    </lineage>
</organism>
<name>A0ABR4CAK9_9HELO</name>
<protein>
    <submittedName>
        <fullName evidence="1">Uncharacterized protein</fullName>
    </submittedName>
</protein>
<accession>A0ABR4CAK9</accession>
<keyword evidence="2" id="KW-1185">Reference proteome</keyword>
<gene>
    <name evidence="1" type="ORF">VTL71DRAFT_1244</name>
</gene>
<comment type="caution">
    <text evidence="1">The sequence shown here is derived from an EMBL/GenBank/DDBJ whole genome shotgun (WGS) entry which is preliminary data.</text>
</comment>
<reference evidence="1 2" key="1">
    <citation type="journal article" date="2024" name="Commun. Biol.">
        <title>Comparative genomic analysis of thermophilic fungi reveals convergent evolutionary adaptations and gene losses.</title>
        <authorList>
            <person name="Steindorff A.S."/>
            <person name="Aguilar-Pontes M.V."/>
            <person name="Robinson A.J."/>
            <person name="Andreopoulos B."/>
            <person name="LaButti K."/>
            <person name="Kuo A."/>
            <person name="Mondo S."/>
            <person name="Riley R."/>
            <person name="Otillar R."/>
            <person name="Haridas S."/>
            <person name="Lipzen A."/>
            <person name="Grimwood J."/>
            <person name="Schmutz J."/>
            <person name="Clum A."/>
            <person name="Reid I.D."/>
            <person name="Moisan M.C."/>
            <person name="Butler G."/>
            <person name="Nguyen T.T.M."/>
            <person name="Dewar K."/>
            <person name="Conant G."/>
            <person name="Drula E."/>
            <person name="Henrissat B."/>
            <person name="Hansel C."/>
            <person name="Singer S."/>
            <person name="Hutchinson M.I."/>
            <person name="de Vries R.P."/>
            <person name="Natvig D.O."/>
            <person name="Powell A.J."/>
            <person name="Tsang A."/>
            <person name="Grigoriev I.V."/>
        </authorList>
    </citation>
    <scope>NUCLEOTIDE SEQUENCE [LARGE SCALE GENOMIC DNA]</scope>
    <source>
        <strain evidence="1 2">CBS 494.80</strain>
    </source>
</reference>
<proteinExistence type="predicted"/>
<evidence type="ECO:0000313" key="2">
    <source>
        <dbReference type="Proteomes" id="UP001595075"/>
    </source>
</evidence>